<evidence type="ECO:0000256" key="7">
    <source>
        <dbReference type="SAM" id="MobiDB-lite"/>
    </source>
</evidence>
<organism evidence="8 9">
    <name type="scientific">Nesterenkonia aerolata</name>
    <dbReference type="NCBI Taxonomy" id="3074079"/>
    <lineage>
        <taxon>Bacteria</taxon>
        <taxon>Bacillati</taxon>
        <taxon>Actinomycetota</taxon>
        <taxon>Actinomycetes</taxon>
        <taxon>Micrococcales</taxon>
        <taxon>Micrococcaceae</taxon>
        <taxon>Nesterenkonia</taxon>
    </lineage>
</organism>
<keyword evidence="5" id="KW-0680">Restriction system</keyword>
<evidence type="ECO:0000256" key="4">
    <source>
        <dbReference type="ARBA" id="ARBA00022691"/>
    </source>
</evidence>
<dbReference type="InterPro" id="IPR029063">
    <property type="entry name" value="SAM-dependent_MTases_sf"/>
</dbReference>
<dbReference type="PROSITE" id="PS00094">
    <property type="entry name" value="C5_MTASE_1"/>
    <property type="match status" value="1"/>
</dbReference>
<protein>
    <recommendedName>
        <fullName evidence="1">DNA (cytosine-5-)-methyltransferase</fullName>
        <ecNumber evidence="1">2.1.1.37</ecNumber>
    </recommendedName>
</protein>
<dbReference type="Gene3D" id="3.90.120.10">
    <property type="entry name" value="DNA Methylase, subunit A, domain 2"/>
    <property type="match status" value="1"/>
</dbReference>
<keyword evidence="3 6" id="KW-0808">Transferase</keyword>
<evidence type="ECO:0000313" key="9">
    <source>
        <dbReference type="Proteomes" id="UP001251870"/>
    </source>
</evidence>
<dbReference type="PROSITE" id="PS51679">
    <property type="entry name" value="SAM_MT_C5"/>
    <property type="match status" value="1"/>
</dbReference>
<feature type="active site" evidence="6">
    <location>
        <position position="94"/>
    </location>
</feature>
<accession>A0ABU2DV73</accession>
<dbReference type="InterPro" id="IPR050390">
    <property type="entry name" value="C5-Methyltransferase"/>
</dbReference>
<dbReference type="InterPro" id="IPR031303">
    <property type="entry name" value="C5_meth_CS"/>
</dbReference>
<feature type="region of interest" description="Disordered" evidence="7">
    <location>
        <begin position="275"/>
        <end position="314"/>
    </location>
</feature>
<keyword evidence="4 6" id="KW-0949">S-adenosyl-L-methionine</keyword>
<dbReference type="Pfam" id="PF00145">
    <property type="entry name" value="DNA_methylase"/>
    <property type="match status" value="2"/>
</dbReference>
<dbReference type="EMBL" id="JAVKGR010000027">
    <property type="protein sequence ID" value="MDR8020403.1"/>
    <property type="molecule type" value="Genomic_DNA"/>
</dbReference>
<dbReference type="PROSITE" id="PS00095">
    <property type="entry name" value="C5_MTASE_2"/>
    <property type="match status" value="1"/>
</dbReference>
<comment type="similarity">
    <text evidence="6">Belongs to the class I-like SAM-binding methyltransferase superfamily. C5-methyltransferase family.</text>
</comment>
<dbReference type="RefSeq" id="WP_310549385.1">
    <property type="nucleotide sequence ID" value="NZ_JAVKGR010000027.1"/>
</dbReference>
<evidence type="ECO:0000256" key="1">
    <source>
        <dbReference type="ARBA" id="ARBA00011975"/>
    </source>
</evidence>
<dbReference type="Gene3D" id="3.40.50.150">
    <property type="entry name" value="Vaccinia Virus protein VP39"/>
    <property type="match status" value="1"/>
</dbReference>
<dbReference type="PRINTS" id="PR00105">
    <property type="entry name" value="C5METTRFRASE"/>
</dbReference>
<dbReference type="PANTHER" id="PTHR10629">
    <property type="entry name" value="CYTOSINE-SPECIFIC METHYLTRANSFERASE"/>
    <property type="match status" value="1"/>
</dbReference>
<keyword evidence="2 6" id="KW-0489">Methyltransferase</keyword>
<dbReference type="GO" id="GO:0008168">
    <property type="term" value="F:methyltransferase activity"/>
    <property type="evidence" value="ECO:0007669"/>
    <property type="project" value="UniProtKB-KW"/>
</dbReference>
<name>A0ABU2DV73_9MICC</name>
<evidence type="ECO:0000313" key="8">
    <source>
        <dbReference type="EMBL" id="MDR8020403.1"/>
    </source>
</evidence>
<dbReference type="GO" id="GO:0032259">
    <property type="term" value="P:methylation"/>
    <property type="evidence" value="ECO:0007669"/>
    <property type="project" value="UniProtKB-KW"/>
</dbReference>
<dbReference type="PANTHER" id="PTHR10629:SF52">
    <property type="entry name" value="DNA (CYTOSINE-5)-METHYLTRANSFERASE 1"/>
    <property type="match status" value="1"/>
</dbReference>
<proteinExistence type="inferred from homology"/>
<gene>
    <name evidence="8" type="ORF">RIL96_12620</name>
</gene>
<keyword evidence="9" id="KW-1185">Reference proteome</keyword>
<evidence type="ECO:0000256" key="2">
    <source>
        <dbReference type="ARBA" id="ARBA00022603"/>
    </source>
</evidence>
<dbReference type="EC" id="2.1.1.37" evidence="1"/>
<dbReference type="InterPro" id="IPR018117">
    <property type="entry name" value="C5_DNA_meth_AS"/>
</dbReference>
<dbReference type="Proteomes" id="UP001251870">
    <property type="component" value="Unassembled WGS sequence"/>
</dbReference>
<dbReference type="SUPFAM" id="SSF53335">
    <property type="entry name" value="S-adenosyl-L-methionine-dependent methyltransferases"/>
    <property type="match status" value="1"/>
</dbReference>
<sequence length="412" mass="45865">MEHLEQEGERAPIRGVELFAGGGGLLLGSSLAGIEHVAINEWNRWACGTIRENAANDYPLVRDARVLEGDVRGIDWNEIPHADDVDVVTGGPPCQPFSLGGIARSADDPRDMFPATTSVIEKLRPRAFVIENVRGLTRSTFTDYFEFIKLRLQHPELRAKDGETWVEHYARLQKEHTSVASDLNYRLVTTLVDAADYGVPQRRHRVFMVGFRSDVDADWSFPQATYSASALLRSQMSSEYWDRHKVKKADRIPLRAALREDDGTLPWRTVRDALSGMPRPANGQTAPGWLDHKLQPGARSYPGHTGSPLDEPSKALKAGVHGVPGGENMIRYPDGSVRYYSTREAARIQTFPDRYALHGAWTEAMRQIGNAVPVRLAQTVMSSVVEHLELDTAKHAAAAAQQQVRARELMSK</sequence>
<reference evidence="8 9" key="1">
    <citation type="submission" date="2023-09" db="EMBL/GenBank/DDBJ databases">
        <title>Description of three actinobacteria isolated from air of manufacturing shop in a pharmaceutical factory.</title>
        <authorList>
            <person name="Zhang D.-F."/>
        </authorList>
    </citation>
    <scope>NUCLEOTIDE SEQUENCE [LARGE SCALE GENOMIC DNA]</scope>
    <source>
        <strain evidence="8 9">LY-0111</strain>
    </source>
</reference>
<evidence type="ECO:0000256" key="5">
    <source>
        <dbReference type="ARBA" id="ARBA00022747"/>
    </source>
</evidence>
<dbReference type="InterPro" id="IPR001525">
    <property type="entry name" value="C5_MeTfrase"/>
</dbReference>
<comment type="caution">
    <text evidence="8">The sequence shown here is derived from an EMBL/GenBank/DDBJ whole genome shotgun (WGS) entry which is preliminary data.</text>
</comment>
<evidence type="ECO:0000256" key="6">
    <source>
        <dbReference type="PROSITE-ProRule" id="PRU01016"/>
    </source>
</evidence>
<evidence type="ECO:0000256" key="3">
    <source>
        <dbReference type="ARBA" id="ARBA00022679"/>
    </source>
</evidence>